<name>A0A9Q0Q312_SALPP</name>
<evidence type="ECO:0000313" key="2">
    <source>
        <dbReference type="Proteomes" id="UP001151532"/>
    </source>
</evidence>
<organism evidence="1 2">
    <name type="scientific">Salix purpurea</name>
    <name type="common">Purple osier willow</name>
    <dbReference type="NCBI Taxonomy" id="77065"/>
    <lineage>
        <taxon>Eukaryota</taxon>
        <taxon>Viridiplantae</taxon>
        <taxon>Streptophyta</taxon>
        <taxon>Embryophyta</taxon>
        <taxon>Tracheophyta</taxon>
        <taxon>Spermatophyta</taxon>
        <taxon>Magnoliopsida</taxon>
        <taxon>eudicotyledons</taxon>
        <taxon>Gunneridae</taxon>
        <taxon>Pentapetalae</taxon>
        <taxon>rosids</taxon>
        <taxon>fabids</taxon>
        <taxon>Malpighiales</taxon>
        <taxon>Salicaceae</taxon>
        <taxon>Saliceae</taxon>
        <taxon>Salix</taxon>
    </lineage>
</organism>
<reference evidence="1" key="1">
    <citation type="submission" date="2022-11" db="EMBL/GenBank/DDBJ databases">
        <authorList>
            <person name="Hyden B.L."/>
            <person name="Feng K."/>
            <person name="Yates T."/>
            <person name="Jawdy S."/>
            <person name="Smart L.B."/>
            <person name="Muchero W."/>
        </authorList>
    </citation>
    <scope>NUCLEOTIDE SEQUENCE</scope>
    <source>
        <tissue evidence="1">Shoot tip</tissue>
    </source>
</reference>
<dbReference type="Proteomes" id="UP001151532">
    <property type="component" value="Chromosome 6"/>
</dbReference>
<dbReference type="AlphaFoldDB" id="A0A9Q0Q312"/>
<sequence>MLARKWINFSPMEQIPGINKCMYKIIDQVSRGTWIHCKDPSKCWLLLTRRYIMDYFINSIKMELNSRAQDLHYLPTTTSSN</sequence>
<keyword evidence="2" id="KW-1185">Reference proteome</keyword>
<proteinExistence type="predicted"/>
<evidence type="ECO:0000313" key="1">
    <source>
        <dbReference type="EMBL" id="KAJ6699069.1"/>
    </source>
</evidence>
<reference evidence="1" key="2">
    <citation type="journal article" date="2023" name="Int. J. Mol. Sci.">
        <title>De Novo Assembly and Annotation of 11 Diverse Shrub Willow (Salix) Genomes Reveals Novel Gene Organization in Sex-Linked Regions.</title>
        <authorList>
            <person name="Hyden B."/>
            <person name="Feng K."/>
            <person name="Yates T.B."/>
            <person name="Jawdy S."/>
            <person name="Cereghino C."/>
            <person name="Smart L.B."/>
            <person name="Muchero W."/>
        </authorList>
    </citation>
    <scope>NUCLEOTIDE SEQUENCE</scope>
    <source>
        <tissue evidence="1">Shoot tip</tissue>
    </source>
</reference>
<dbReference type="EMBL" id="JAPFFK010000017">
    <property type="protein sequence ID" value="KAJ6699069.1"/>
    <property type="molecule type" value="Genomic_DNA"/>
</dbReference>
<gene>
    <name evidence="1" type="ORF">OIU79_012355</name>
</gene>
<comment type="caution">
    <text evidence="1">The sequence shown here is derived from an EMBL/GenBank/DDBJ whole genome shotgun (WGS) entry which is preliminary data.</text>
</comment>
<accession>A0A9Q0Q312</accession>
<protein>
    <submittedName>
        <fullName evidence="1">Uncharacterized protein</fullName>
    </submittedName>
</protein>